<dbReference type="PANTHER" id="PTHR43310:SF1">
    <property type="entry name" value="SULFATE TRANSPORTER YBAR-RELATED"/>
    <property type="match status" value="1"/>
</dbReference>
<dbReference type="PANTHER" id="PTHR43310">
    <property type="entry name" value="SULFATE TRANSPORTER YBAR-RELATED"/>
    <property type="match status" value="1"/>
</dbReference>
<dbReference type="InterPro" id="IPR011547">
    <property type="entry name" value="SLC26A/SulP_dom"/>
</dbReference>
<feature type="transmembrane region" description="Helical" evidence="5">
    <location>
        <begin position="260"/>
        <end position="283"/>
    </location>
</feature>
<keyword evidence="4 5" id="KW-0472">Membrane</keyword>
<dbReference type="eggNOG" id="COG0659">
    <property type="taxonomic scope" value="Bacteria"/>
</dbReference>
<evidence type="ECO:0000256" key="1">
    <source>
        <dbReference type="ARBA" id="ARBA00004141"/>
    </source>
</evidence>
<gene>
    <name evidence="7" type="ORF">N780_03710</name>
</gene>
<reference evidence="7 8" key="1">
    <citation type="submission" date="2013-08" db="EMBL/GenBank/DDBJ databases">
        <title>Genome of Pontibacillus chungwhensis.</title>
        <authorList>
            <person name="Wang Q."/>
            <person name="Wang G."/>
        </authorList>
    </citation>
    <scope>NUCLEOTIDE SEQUENCE [LARGE SCALE GENOMIC DNA]</scope>
    <source>
        <strain evidence="7 8">BH030062</strain>
    </source>
</reference>
<evidence type="ECO:0000256" key="2">
    <source>
        <dbReference type="ARBA" id="ARBA00022692"/>
    </source>
</evidence>
<dbReference type="AlphaFoldDB" id="A0A0A2UVL6"/>
<keyword evidence="8" id="KW-1185">Reference proteome</keyword>
<accession>A0A0A2UVL6</accession>
<dbReference type="Pfam" id="PF00916">
    <property type="entry name" value="Sulfate_transp"/>
    <property type="match status" value="2"/>
</dbReference>
<dbReference type="PROSITE" id="PS50801">
    <property type="entry name" value="STAS"/>
    <property type="match status" value="1"/>
</dbReference>
<dbReference type="Proteomes" id="UP000030153">
    <property type="component" value="Unassembled WGS sequence"/>
</dbReference>
<evidence type="ECO:0000256" key="4">
    <source>
        <dbReference type="ARBA" id="ARBA00023136"/>
    </source>
</evidence>
<proteinExistence type="predicted"/>
<dbReference type="SUPFAM" id="SSF52091">
    <property type="entry name" value="SpoIIaa-like"/>
    <property type="match status" value="1"/>
</dbReference>
<feature type="transmembrane region" description="Helical" evidence="5">
    <location>
        <begin position="220"/>
        <end position="239"/>
    </location>
</feature>
<name>A0A0A2UVL6_9BACI</name>
<dbReference type="InterPro" id="IPR002645">
    <property type="entry name" value="STAS_dom"/>
</dbReference>
<feature type="transmembrane region" description="Helical" evidence="5">
    <location>
        <begin position="119"/>
        <end position="137"/>
    </location>
</feature>
<comment type="subcellular location">
    <subcellularLocation>
        <location evidence="1">Membrane</location>
        <topology evidence="1">Multi-pass membrane protein</topology>
    </subcellularLocation>
</comment>
<feature type="transmembrane region" description="Helical" evidence="5">
    <location>
        <begin position="295"/>
        <end position="313"/>
    </location>
</feature>
<comment type="caution">
    <text evidence="7">The sequence shown here is derived from an EMBL/GenBank/DDBJ whole genome shotgun (WGS) entry which is preliminary data.</text>
</comment>
<dbReference type="CDD" id="cd07042">
    <property type="entry name" value="STAS_SulP_like_sulfate_transporter"/>
    <property type="match status" value="1"/>
</dbReference>
<feature type="transmembrane region" description="Helical" evidence="5">
    <location>
        <begin position="18"/>
        <end position="38"/>
    </location>
</feature>
<dbReference type="Gene3D" id="3.30.750.24">
    <property type="entry name" value="STAS domain"/>
    <property type="match status" value="1"/>
</dbReference>
<dbReference type="EMBL" id="AVBG01000010">
    <property type="protein sequence ID" value="KGP90783.1"/>
    <property type="molecule type" value="Genomic_DNA"/>
</dbReference>
<dbReference type="Pfam" id="PF01740">
    <property type="entry name" value="STAS"/>
    <property type="match status" value="1"/>
</dbReference>
<keyword evidence="2 5" id="KW-0812">Transmembrane</keyword>
<dbReference type="STRING" id="1385513.N780_03710"/>
<feature type="domain" description="STAS" evidence="6">
    <location>
        <begin position="387"/>
        <end position="483"/>
    </location>
</feature>
<evidence type="ECO:0000259" key="6">
    <source>
        <dbReference type="PROSITE" id="PS50801"/>
    </source>
</evidence>
<evidence type="ECO:0000256" key="5">
    <source>
        <dbReference type="SAM" id="Phobius"/>
    </source>
</evidence>
<evidence type="ECO:0000313" key="7">
    <source>
        <dbReference type="EMBL" id="KGP90783.1"/>
    </source>
</evidence>
<feature type="transmembrane region" description="Helical" evidence="5">
    <location>
        <begin position="45"/>
        <end position="66"/>
    </location>
</feature>
<feature type="transmembrane region" description="Helical" evidence="5">
    <location>
        <begin position="143"/>
        <end position="161"/>
    </location>
</feature>
<dbReference type="GO" id="GO:0016020">
    <property type="term" value="C:membrane"/>
    <property type="evidence" value="ECO:0007669"/>
    <property type="project" value="UniProtKB-SubCell"/>
</dbReference>
<sequence>MEVQSFKESWFINTKGDLLSGTVVALALVPEAIAFSIIAGVDPMVGLYASFIIAVAIAFVGGRPGMISGATGAMALLMVDLVAGYGLPYLLAATLLTGVLQIAFGIAKLARFMRFIPRSVMVGFVNALAILIFTAQLEHFSGAGWVMYAMVIGTLAIIYLLPRVSTAVPSALVAIVVVTAIAFLTNTTVSTVGDMGEITKAFPSFFLPAVPLTFETLRIIFPYALGLAIVGLVESLLTASIVDESTGTYSNKNQESKGQGIANIITGCFGGMAGCAMIGQSVINVKSGGRGRLSSLTAGVVLILLIVFLGDIVSQIPMAALVGVMIMVSIGTFDWNSIKTIPIVPLTDNIVMVVTVVTVILTHNLAIGVLTGILLSSMFFVHKISKVHIRRSIHGNRMMIYFKGELFFASVTDLFHEFDYTMDGAKEVVLDFSEARLWDDSAVAVLDKIIRRFEEQGINAYIIGLNKLSSDLNQKLARKLDNH</sequence>
<keyword evidence="3 5" id="KW-1133">Transmembrane helix</keyword>
<evidence type="ECO:0000313" key="8">
    <source>
        <dbReference type="Proteomes" id="UP000030153"/>
    </source>
</evidence>
<organism evidence="7 8">
    <name type="scientific">Pontibacillus chungwhensis BH030062</name>
    <dbReference type="NCBI Taxonomy" id="1385513"/>
    <lineage>
        <taxon>Bacteria</taxon>
        <taxon>Bacillati</taxon>
        <taxon>Bacillota</taxon>
        <taxon>Bacilli</taxon>
        <taxon>Bacillales</taxon>
        <taxon>Bacillaceae</taxon>
        <taxon>Pontibacillus</taxon>
    </lineage>
</organism>
<dbReference type="InterPro" id="IPR052706">
    <property type="entry name" value="Membrane-Transporter-like"/>
</dbReference>
<feature type="transmembrane region" description="Helical" evidence="5">
    <location>
        <begin position="86"/>
        <end position="107"/>
    </location>
</feature>
<dbReference type="RefSeq" id="WP_036785070.1">
    <property type="nucleotide sequence ID" value="NZ_AVBG01000010.1"/>
</dbReference>
<dbReference type="OrthoDB" id="9771198at2"/>
<feature type="transmembrane region" description="Helical" evidence="5">
    <location>
        <begin position="320"/>
        <end position="338"/>
    </location>
</feature>
<feature type="transmembrane region" description="Helical" evidence="5">
    <location>
        <begin position="168"/>
        <end position="185"/>
    </location>
</feature>
<feature type="transmembrane region" description="Helical" evidence="5">
    <location>
        <begin position="350"/>
        <end position="381"/>
    </location>
</feature>
<evidence type="ECO:0000256" key="3">
    <source>
        <dbReference type="ARBA" id="ARBA00022989"/>
    </source>
</evidence>
<protein>
    <submittedName>
        <fullName evidence="7">Sulfate transporter</fullName>
    </submittedName>
</protein>
<dbReference type="InterPro" id="IPR036513">
    <property type="entry name" value="STAS_dom_sf"/>
</dbReference>